<keyword evidence="5" id="KW-1185">Reference proteome</keyword>
<proteinExistence type="inferred from homology"/>
<name>A0AAE1ZJI3_SCHME</name>
<evidence type="ECO:0000256" key="1">
    <source>
        <dbReference type="ARBA" id="ARBA00006788"/>
    </source>
</evidence>
<dbReference type="PANTHER" id="PTHR12394">
    <property type="entry name" value="ZYGIN"/>
    <property type="match status" value="1"/>
</dbReference>
<dbReference type="EMBL" id="JALJAT010000001">
    <property type="protein sequence ID" value="KAK4475235.1"/>
    <property type="molecule type" value="Genomic_DNA"/>
</dbReference>
<accession>A0AAE1ZJI3</accession>
<dbReference type="AlphaFoldDB" id="A0AAE1ZJI3"/>
<evidence type="ECO:0000313" key="4">
    <source>
        <dbReference type="EMBL" id="KAK4475235.1"/>
    </source>
</evidence>
<dbReference type="GO" id="GO:0005737">
    <property type="term" value="C:cytoplasm"/>
    <property type="evidence" value="ECO:0007669"/>
    <property type="project" value="TreeGrafter"/>
</dbReference>
<reference evidence="4" key="2">
    <citation type="journal article" date="2023" name="Infect Dis Poverty">
        <title>Chromosome-scale genome of the human blood fluke Schistosoma mekongi and its implications for public health.</title>
        <authorList>
            <person name="Zhou M."/>
            <person name="Xu L."/>
            <person name="Xu D."/>
            <person name="Chen W."/>
            <person name="Khan J."/>
            <person name="Hu Y."/>
            <person name="Huang H."/>
            <person name="Wei H."/>
            <person name="Zhang Y."/>
            <person name="Chusongsang P."/>
            <person name="Tanasarnprasert K."/>
            <person name="Hu X."/>
            <person name="Limpanont Y."/>
            <person name="Lv Z."/>
        </authorList>
    </citation>
    <scope>NUCLEOTIDE SEQUENCE</scope>
    <source>
        <strain evidence="4">LV_2022a</strain>
    </source>
</reference>
<dbReference type="GO" id="GO:0030424">
    <property type="term" value="C:axon"/>
    <property type="evidence" value="ECO:0007669"/>
    <property type="project" value="TreeGrafter"/>
</dbReference>
<protein>
    <submittedName>
        <fullName evidence="4">Uncharacterized protein</fullName>
    </submittedName>
</protein>
<keyword evidence="2" id="KW-0597">Phosphoprotein</keyword>
<reference evidence="4" key="1">
    <citation type="submission" date="2022-04" db="EMBL/GenBank/DDBJ databases">
        <authorList>
            <person name="Xu L."/>
            <person name="Lv Z."/>
        </authorList>
    </citation>
    <scope>NUCLEOTIDE SEQUENCE</scope>
    <source>
        <strain evidence="4">LV_2022a</strain>
    </source>
</reference>
<dbReference type="PANTHER" id="PTHR12394:SF12">
    <property type="entry name" value="LD08195P"/>
    <property type="match status" value="1"/>
</dbReference>
<dbReference type="Proteomes" id="UP001292079">
    <property type="component" value="Unassembled WGS sequence"/>
</dbReference>
<evidence type="ECO:0000256" key="3">
    <source>
        <dbReference type="ARBA" id="ARBA00023054"/>
    </source>
</evidence>
<gene>
    <name evidence="4" type="ORF">MN116_002311</name>
</gene>
<comment type="caution">
    <text evidence="4">The sequence shown here is derived from an EMBL/GenBank/DDBJ whole genome shotgun (WGS) entry which is preliminary data.</text>
</comment>
<dbReference type="InterPro" id="IPR011680">
    <property type="entry name" value="FEZ"/>
</dbReference>
<evidence type="ECO:0000313" key="5">
    <source>
        <dbReference type="Proteomes" id="UP001292079"/>
    </source>
</evidence>
<comment type="similarity">
    <text evidence="1">Belongs to the zygin family.</text>
</comment>
<keyword evidence="3" id="KW-0175">Coiled coil</keyword>
<organism evidence="4 5">
    <name type="scientific">Schistosoma mekongi</name>
    <name type="common">Parasitic worm</name>
    <dbReference type="NCBI Taxonomy" id="38744"/>
    <lineage>
        <taxon>Eukaryota</taxon>
        <taxon>Metazoa</taxon>
        <taxon>Spiralia</taxon>
        <taxon>Lophotrochozoa</taxon>
        <taxon>Platyhelminthes</taxon>
        <taxon>Trematoda</taxon>
        <taxon>Digenea</taxon>
        <taxon>Strigeidida</taxon>
        <taxon>Schistosomatoidea</taxon>
        <taxon>Schistosomatidae</taxon>
        <taxon>Schistosoma</taxon>
    </lineage>
</organism>
<evidence type="ECO:0000256" key="2">
    <source>
        <dbReference type="ARBA" id="ARBA00022553"/>
    </source>
</evidence>
<sequence length="573" mass="63874">MDLFAVAPLAPFEGDGVCDNDDCSETSSLVVDTDHQLKRVLSIPLDASFCSFENSLTNLIGNFDEKIYNCFENFDVDPEDAQTFHISGNAATLSEVKQWWVAATTEFVTTGSYPLQNLPSNVNLYDFDQFELADADGVTEDGIINASLLQTTNAVNHSNESICSARGTVTTLSLSSTSGSRRSSSLDRVSPDIFVQTPVIRVSNTGEKLSSHCFKDPNSDENILDIFRSRHPSLPLKKTQKWVDDLQNLKVSILKLYAQQLNNEIMQLSGCLVDSLAARDELLMLREASDDFIVLLNLVHARKTKASKAALLATTKNFIRSKTLFRVTNPWFTTRSYTSASSTLSIIESSDLGKPVTTKHARNESNRHVPMGSVQLDLKNNSAAYVVSLNLHSKLRRPRTRPIYAHETNHLDIKSVSNSINSISSKQLDQSNSSERVDVSSESIKSIPVRQAKIRYEALVNLCNSTDWPNGKPQNSRSLRLRLPYRINPGAGVSINDLRLLNQILYATVLENPKMEKLLESYMMNITNSSKVTEWVKTVEPSRCYDSQKLNGISCQNQHRNNFMLTSMPTQCA</sequence>